<feature type="compositionally biased region" description="Basic and acidic residues" evidence="1">
    <location>
        <begin position="347"/>
        <end position="357"/>
    </location>
</feature>
<dbReference type="PROSITE" id="PS51154">
    <property type="entry name" value="MACRO"/>
    <property type="match status" value="1"/>
</dbReference>
<dbReference type="InterPro" id="IPR043472">
    <property type="entry name" value="Macro_dom-like"/>
</dbReference>
<evidence type="ECO:0000313" key="3">
    <source>
        <dbReference type="EMBL" id="GBP35888.1"/>
    </source>
</evidence>
<protein>
    <submittedName>
        <fullName evidence="3">Protein GDAP2 homolog</fullName>
    </submittedName>
</protein>
<dbReference type="Pfam" id="PF01661">
    <property type="entry name" value="Macro"/>
    <property type="match status" value="1"/>
</dbReference>
<dbReference type="SUPFAM" id="SSF52949">
    <property type="entry name" value="Macro domain-like"/>
    <property type="match status" value="1"/>
</dbReference>
<dbReference type="PANTHER" id="PTHR11106">
    <property type="entry name" value="GANGLIOSIDE INDUCED DIFFERENTIATION ASSOCIATED PROTEIN 2-RELATED"/>
    <property type="match status" value="1"/>
</dbReference>
<feature type="compositionally biased region" description="Basic and acidic residues" evidence="1">
    <location>
        <begin position="36"/>
        <end position="46"/>
    </location>
</feature>
<accession>A0A4C1VA30</accession>
<evidence type="ECO:0000259" key="2">
    <source>
        <dbReference type="PROSITE" id="PS51154"/>
    </source>
</evidence>
<dbReference type="Proteomes" id="UP000299102">
    <property type="component" value="Unassembled WGS sequence"/>
</dbReference>
<feature type="region of interest" description="Disordered" evidence="1">
    <location>
        <begin position="334"/>
        <end position="369"/>
    </location>
</feature>
<dbReference type="OrthoDB" id="365077at2759"/>
<comment type="caution">
    <text evidence="3">The sequence shown here is derived from an EMBL/GenBank/DDBJ whole genome shotgun (WGS) entry which is preliminary data.</text>
</comment>
<dbReference type="STRING" id="151549.A0A4C1VA30"/>
<proteinExistence type="predicted"/>
<dbReference type="Gene3D" id="3.40.220.10">
    <property type="entry name" value="Leucine Aminopeptidase, subunit E, domain 1"/>
    <property type="match status" value="1"/>
</dbReference>
<feature type="domain" description="Macro" evidence="2">
    <location>
        <begin position="41"/>
        <end position="222"/>
    </location>
</feature>
<organism evidence="3 4">
    <name type="scientific">Eumeta variegata</name>
    <name type="common">Bagworm moth</name>
    <name type="synonym">Eumeta japonica</name>
    <dbReference type="NCBI Taxonomy" id="151549"/>
    <lineage>
        <taxon>Eukaryota</taxon>
        <taxon>Metazoa</taxon>
        <taxon>Ecdysozoa</taxon>
        <taxon>Arthropoda</taxon>
        <taxon>Hexapoda</taxon>
        <taxon>Insecta</taxon>
        <taxon>Pterygota</taxon>
        <taxon>Neoptera</taxon>
        <taxon>Endopterygota</taxon>
        <taxon>Lepidoptera</taxon>
        <taxon>Glossata</taxon>
        <taxon>Ditrysia</taxon>
        <taxon>Tineoidea</taxon>
        <taxon>Psychidae</taxon>
        <taxon>Oiketicinae</taxon>
        <taxon>Eumeta</taxon>
    </lineage>
</organism>
<dbReference type="PANTHER" id="PTHR11106:SF72">
    <property type="entry name" value="GANGLIOSIDE-INDUCED DIFFERENTIATION-ASSOCIATED PROTEIN 2"/>
    <property type="match status" value="1"/>
</dbReference>
<dbReference type="AlphaFoldDB" id="A0A4C1VA30"/>
<name>A0A4C1VA30_EUMVA</name>
<evidence type="ECO:0000256" key="1">
    <source>
        <dbReference type="SAM" id="MobiDB-lite"/>
    </source>
</evidence>
<sequence>MRAPSSRSTVRVPATSLARWAHSPPAPPTDYSALGEPKHARPPHAHDPAINERFAIWQGDISTLEVDAVTNTTDETLTEVNAVSERILAVAGPGLKEEILTRSKECRTGEVCVTLGHELPCRHIIHTVSPKYVAKYHSAAENALHNCYKNVLYKAQEIGVRTLALCFISTPRRNFPPDVATHVALRTIRRHLEQNKLPQLVVLCSTCGPEIALLAALAPLYFPRGEREAHAARWHLAPEIQAPERRIRIIHNPHTHGHNTDSVRCKLRLSRRRLESRVWKTSLEGVQWENFACIENDGFQLDPEDSGDCCHDEEATEAAVAFARACGAAPDTQRLLARPHRAPSLDTARHRDDHDDSGANTSTPRHQRAACVFAERRTGGAVRKIFIVS</sequence>
<reference evidence="3 4" key="1">
    <citation type="journal article" date="2019" name="Commun. Biol.">
        <title>The bagworm genome reveals a unique fibroin gene that provides high tensile strength.</title>
        <authorList>
            <person name="Kono N."/>
            <person name="Nakamura H."/>
            <person name="Ohtoshi R."/>
            <person name="Tomita M."/>
            <person name="Numata K."/>
            <person name="Arakawa K."/>
        </authorList>
    </citation>
    <scope>NUCLEOTIDE SEQUENCE [LARGE SCALE GENOMIC DNA]</scope>
</reference>
<feature type="region of interest" description="Disordered" evidence="1">
    <location>
        <begin position="1"/>
        <end position="46"/>
    </location>
</feature>
<keyword evidence="4" id="KW-1185">Reference proteome</keyword>
<dbReference type="InterPro" id="IPR002589">
    <property type="entry name" value="Macro_dom"/>
</dbReference>
<evidence type="ECO:0000313" key="4">
    <source>
        <dbReference type="Proteomes" id="UP000299102"/>
    </source>
</evidence>
<dbReference type="SMART" id="SM00506">
    <property type="entry name" value="A1pp"/>
    <property type="match status" value="1"/>
</dbReference>
<dbReference type="EMBL" id="BGZK01000311">
    <property type="protein sequence ID" value="GBP35888.1"/>
    <property type="molecule type" value="Genomic_DNA"/>
</dbReference>
<gene>
    <name evidence="3" type="ORF">EVAR_23137_1</name>
</gene>